<evidence type="ECO:0000313" key="2">
    <source>
        <dbReference type="Proteomes" id="UP000234681"/>
    </source>
</evidence>
<accession>A6IH08</accession>
<proteinExistence type="predicted"/>
<evidence type="ECO:0000313" key="1">
    <source>
        <dbReference type="EMBL" id="EDM00956.1"/>
    </source>
</evidence>
<gene>
    <name evidence="1" type="ORF">rCG_41323</name>
</gene>
<reference evidence="2" key="1">
    <citation type="submission" date="2005-09" db="EMBL/GenBank/DDBJ databases">
        <authorList>
            <person name="Mural R.J."/>
            <person name="Li P.W."/>
            <person name="Adams M.D."/>
            <person name="Amanatides P.G."/>
            <person name="Baden-Tillson H."/>
            <person name="Barnstead M."/>
            <person name="Chin S.H."/>
            <person name="Dew I."/>
            <person name="Evans C.A."/>
            <person name="Ferriera S."/>
            <person name="Flanigan M."/>
            <person name="Fosler C."/>
            <person name="Glodek A."/>
            <person name="Gu Z."/>
            <person name="Holt R.A."/>
            <person name="Jennings D."/>
            <person name="Kraft C.L."/>
            <person name="Lu F."/>
            <person name="Nguyen T."/>
            <person name="Nusskern D.R."/>
            <person name="Pfannkoch C.M."/>
            <person name="Sitter C."/>
            <person name="Sutton G.G."/>
            <person name="Venter J.C."/>
            <person name="Wang Z."/>
            <person name="Woodage T."/>
            <person name="Zheng X.H."/>
            <person name="Zhong F."/>
        </authorList>
    </citation>
    <scope>NUCLEOTIDE SEQUENCE [LARGE SCALE GENOMIC DNA]</scope>
    <source>
        <strain>BN</strain>
        <strain evidence="2">Sprague-Dawley</strain>
    </source>
</reference>
<dbReference type="EMBL" id="CH473961">
    <property type="protein sequence ID" value="EDM00956.1"/>
    <property type="molecule type" value="Genomic_DNA"/>
</dbReference>
<dbReference type="Proteomes" id="UP000234681">
    <property type="component" value="Chromosome 2"/>
</dbReference>
<protein>
    <submittedName>
        <fullName evidence="1">RCG41323</fullName>
    </submittedName>
</protein>
<name>A6IH08_RAT</name>
<organism evidence="1 2">
    <name type="scientific">Rattus norvegicus</name>
    <name type="common">Rat</name>
    <dbReference type="NCBI Taxonomy" id="10116"/>
    <lineage>
        <taxon>Eukaryota</taxon>
        <taxon>Metazoa</taxon>
        <taxon>Chordata</taxon>
        <taxon>Craniata</taxon>
        <taxon>Vertebrata</taxon>
        <taxon>Euteleostomi</taxon>
        <taxon>Mammalia</taxon>
        <taxon>Eutheria</taxon>
        <taxon>Euarchontoglires</taxon>
        <taxon>Glires</taxon>
        <taxon>Rodentia</taxon>
        <taxon>Myomorpha</taxon>
        <taxon>Muroidea</taxon>
        <taxon>Muridae</taxon>
        <taxon>Murinae</taxon>
        <taxon>Rattus</taxon>
    </lineage>
</organism>
<dbReference type="AlphaFoldDB" id="A6IH08"/>
<sequence length="38" mass="4062">MVQHSAALPNNRGTLHCGAIISSSLFYTSVTHTISCRS</sequence>